<dbReference type="SUPFAM" id="SSF53448">
    <property type="entry name" value="Nucleotide-diphospho-sugar transferases"/>
    <property type="match status" value="1"/>
</dbReference>
<dbReference type="InterPro" id="IPR029044">
    <property type="entry name" value="Nucleotide-diphossugar_trans"/>
</dbReference>
<comment type="caution">
    <text evidence="5">The sequence shown here is derived from an EMBL/GenBank/DDBJ whole genome shotgun (WGS) entry which is preliminary data.</text>
</comment>
<reference evidence="5" key="2">
    <citation type="submission" date="2023-02" db="EMBL/GenBank/DDBJ databases">
        <authorList>
            <consortium name="DOE Joint Genome Institute"/>
            <person name="Mondo S.J."/>
            <person name="Chang Y."/>
            <person name="Wang Y."/>
            <person name="Ahrendt S."/>
            <person name="Andreopoulos W."/>
            <person name="Barry K."/>
            <person name="Beard J."/>
            <person name="Benny G.L."/>
            <person name="Blankenship S."/>
            <person name="Bonito G."/>
            <person name="Cuomo C."/>
            <person name="Desiro A."/>
            <person name="Gervers K.A."/>
            <person name="Hundley H."/>
            <person name="Kuo A."/>
            <person name="LaButti K."/>
            <person name="Lang B.F."/>
            <person name="Lipzen A."/>
            <person name="O'Donnell K."/>
            <person name="Pangilinan J."/>
            <person name="Reynolds N."/>
            <person name="Sandor L."/>
            <person name="Smith M.W."/>
            <person name="Tsang A."/>
            <person name="Grigoriev I.V."/>
            <person name="Stajich J.E."/>
            <person name="Spatafora J.W."/>
        </authorList>
    </citation>
    <scope>NUCLEOTIDE SEQUENCE</scope>
    <source>
        <strain evidence="5">RSA 2281</strain>
    </source>
</reference>
<accession>A0AAD5KKP5</accession>
<dbReference type="GO" id="GO:0005794">
    <property type="term" value="C:Golgi apparatus"/>
    <property type="evidence" value="ECO:0007669"/>
    <property type="project" value="TreeGrafter"/>
</dbReference>
<keyword evidence="6" id="KW-1185">Reference proteome</keyword>
<dbReference type="GO" id="GO:0016020">
    <property type="term" value="C:membrane"/>
    <property type="evidence" value="ECO:0007669"/>
    <property type="project" value="InterPro"/>
</dbReference>
<dbReference type="FunFam" id="3.90.550.10:FF:000051">
    <property type="entry name" value="Alpha-1,2-mannosyltransferase (Ktr4)"/>
    <property type="match status" value="1"/>
</dbReference>
<proteinExistence type="inferred from homology"/>
<evidence type="ECO:0000256" key="2">
    <source>
        <dbReference type="ARBA" id="ARBA00022679"/>
    </source>
</evidence>
<keyword evidence="4" id="KW-0732">Signal</keyword>
<evidence type="ECO:0000313" key="6">
    <source>
        <dbReference type="Proteomes" id="UP001209540"/>
    </source>
</evidence>
<evidence type="ECO:0000256" key="1">
    <source>
        <dbReference type="ARBA" id="ARBA00007677"/>
    </source>
</evidence>
<sequence length="385" mass="45466">MLSSRIGRTLLKVIIPASLICTLLLIAQQNGAWSALSQRNSNSYSHNYHPKPHVNGTRENAAFVVLVRNEDLHAMRETMQQMEDRFNHRHHYPWIFLNNDPFDEKFKTFTSGMASGDTYYGTFNETMWGYPDWIDQDKARAARDDMAARQIIYGGSESYRHMCRFQSGFFFRHPLLDNLDYYWRVEPHVKFTCDIDYDPFTVMREKNLKYGWTISIKEYVETIPTLWDTVKNFMKEHPDYIVPKDDPESLLGWVSNDGGESYNLCHFWSNFEIGALKWLRSKEYIDYFNYLDQAGGFFYERWGDAPVHSIAAALMLKQSEVHWFYDIGYFHNPWYQCPSEPEWLPRDKCSCDPEGSFDKHWYSCTPEYLKVTGKKATDFLITRPN</sequence>
<feature type="active site" description="Nucleophile" evidence="3">
    <location>
        <position position="272"/>
    </location>
</feature>
<dbReference type="EMBL" id="JAIXMP010000004">
    <property type="protein sequence ID" value="KAI9274399.1"/>
    <property type="molecule type" value="Genomic_DNA"/>
</dbReference>
<name>A0AAD5KKP5_9FUNG</name>
<protein>
    <submittedName>
        <fullName evidence="5">Nucleotide-diphospho-sugar transferase</fullName>
    </submittedName>
</protein>
<dbReference type="AlphaFoldDB" id="A0AAD5KKP5"/>
<dbReference type="GO" id="GO:0000032">
    <property type="term" value="P:cell wall mannoprotein biosynthetic process"/>
    <property type="evidence" value="ECO:0007669"/>
    <property type="project" value="TreeGrafter"/>
</dbReference>
<dbReference type="Pfam" id="PF01793">
    <property type="entry name" value="Glyco_transf_15"/>
    <property type="match status" value="1"/>
</dbReference>
<dbReference type="Gene3D" id="3.90.550.10">
    <property type="entry name" value="Spore Coat Polysaccharide Biosynthesis Protein SpsA, Chain A"/>
    <property type="match status" value="1"/>
</dbReference>
<dbReference type="GO" id="GO:0000026">
    <property type="term" value="F:alpha-1,2-mannosyltransferase activity"/>
    <property type="evidence" value="ECO:0007669"/>
    <property type="project" value="TreeGrafter"/>
</dbReference>
<dbReference type="PANTHER" id="PTHR31121">
    <property type="entry name" value="ALPHA-1,2 MANNOSYLTRANSFERASE KTR1"/>
    <property type="match status" value="1"/>
</dbReference>
<reference evidence="5" key="1">
    <citation type="journal article" date="2022" name="IScience">
        <title>Evolution of zygomycete secretomes and the origins of terrestrial fungal ecologies.</title>
        <authorList>
            <person name="Chang Y."/>
            <person name="Wang Y."/>
            <person name="Mondo S."/>
            <person name="Ahrendt S."/>
            <person name="Andreopoulos W."/>
            <person name="Barry K."/>
            <person name="Beard J."/>
            <person name="Benny G.L."/>
            <person name="Blankenship S."/>
            <person name="Bonito G."/>
            <person name="Cuomo C."/>
            <person name="Desiro A."/>
            <person name="Gervers K.A."/>
            <person name="Hundley H."/>
            <person name="Kuo A."/>
            <person name="LaButti K."/>
            <person name="Lang B.F."/>
            <person name="Lipzen A."/>
            <person name="O'Donnell K."/>
            <person name="Pangilinan J."/>
            <person name="Reynolds N."/>
            <person name="Sandor L."/>
            <person name="Smith M.E."/>
            <person name="Tsang A."/>
            <person name="Grigoriev I.V."/>
            <person name="Stajich J.E."/>
            <person name="Spatafora J.W."/>
        </authorList>
    </citation>
    <scope>NUCLEOTIDE SEQUENCE</scope>
    <source>
        <strain evidence="5">RSA 2281</strain>
    </source>
</reference>
<gene>
    <name evidence="5" type="ORF">BDA99DRAFT_497386</name>
</gene>
<organism evidence="5 6">
    <name type="scientific">Phascolomyces articulosus</name>
    <dbReference type="NCBI Taxonomy" id="60185"/>
    <lineage>
        <taxon>Eukaryota</taxon>
        <taxon>Fungi</taxon>
        <taxon>Fungi incertae sedis</taxon>
        <taxon>Mucoromycota</taxon>
        <taxon>Mucoromycotina</taxon>
        <taxon>Mucoromycetes</taxon>
        <taxon>Mucorales</taxon>
        <taxon>Lichtheimiaceae</taxon>
        <taxon>Phascolomyces</taxon>
    </lineage>
</organism>
<feature type="signal peptide" evidence="4">
    <location>
        <begin position="1"/>
        <end position="34"/>
    </location>
</feature>
<evidence type="ECO:0000256" key="4">
    <source>
        <dbReference type="SAM" id="SignalP"/>
    </source>
</evidence>
<comment type="similarity">
    <text evidence="1">Belongs to the glycosyltransferase 15 family.</text>
</comment>
<dbReference type="GO" id="GO:0006487">
    <property type="term" value="P:protein N-linked glycosylation"/>
    <property type="evidence" value="ECO:0007669"/>
    <property type="project" value="TreeGrafter"/>
</dbReference>
<evidence type="ECO:0000256" key="3">
    <source>
        <dbReference type="PIRSR" id="PIRSR018153-1"/>
    </source>
</evidence>
<keyword evidence="2 5" id="KW-0808">Transferase</keyword>
<dbReference type="GO" id="GO:0006493">
    <property type="term" value="P:protein O-linked glycosylation"/>
    <property type="evidence" value="ECO:0007669"/>
    <property type="project" value="TreeGrafter"/>
</dbReference>
<feature type="chain" id="PRO_5041999958" evidence="4">
    <location>
        <begin position="35"/>
        <end position="385"/>
    </location>
</feature>
<evidence type="ECO:0000313" key="5">
    <source>
        <dbReference type="EMBL" id="KAI9274399.1"/>
    </source>
</evidence>
<dbReference type="InterPro" id="IPR002685">
    <property type="entry name" value="Glyco_trans_15"/>
</dbReference>
<dbReference type="PANTHER" id="PTHR31121:SF6">
    <property type="entry name" value="ALPHA-1,2 MANNOSYLTRANSFERASE KTR1"/>
    <property type="match status" value="1"/>
</dbReference>
<dbReference type="PIRSF" id="PIRSF018153">
    <property type="entry name" value="Glyco_trans_15"/>
    <property type="match status" value="1"/>
</dbReference>
<dbReference type="Proteomes" id="UP001209540">
    <property type="component" value="Unassembled WGS sequence"/>
</dbReference>